<evidence type="ECO:0000256" key="3">
    <source>
        <dbReference type="ARBA" id="ARBA00022723"/>
    </source>
</evidence>
<feature type="binding site" evidence="8">
    <location>
        <begin position="11"/>
        <end position="17"/>
    </location>
    <ligand>
        <name>GTP</name>
        <dbReference type="ChEBI" id="CHEBI:37565"/>
    </ligand>
</feature>
<feature type="active site" description="Proton acceptor" evidence="8">
    <location>
        <position position="12"/>
    </location>
</feature>
<dbReference type="GO" id="GO:0005525">
    <property type="term" value="F:GTP binding"/>
    <property type="evidence" value="ECO:0007669"/>
    <property type="project" value="UniProtKB-UniRule"/>
</dbReference>
<name>A0A7J3ZLR6_9CREN</name>
<dbReference type="FunFam" id="3.40.440.10:FF:000007">
    <property type="entry name" value="Adenylosuccinate synthetase"/>
    <property type="match status" value="1"/>
</dbReference>
<dbReference type="NCBIfam" id="NF003295">
    <property type="entry name" value="PRK04293.1"/>
    <property type="match status" value="1"/>
</dbReference>
<dbReference type="InterPro" id="IPR001114">
    <property type="entry name" value="Adenylosuccinate_synthetase"/>
</dbReference>
<dbReference type="Gene3D" id="3.40.440.10">
    <property type="entry name" value="Adenylosuccinate Synthetase, subunit A, domain 1"/>
    <property type="match status" value="2"/>
</dbReference>
<comment type="subcellular location">
    <subcellularLocation>
        <location evidence="8">Cytoplasm</location>
    </subcellularLocation>
</comment>
<dbReference type="AlphaFoldDB" id="A0A7J3ZLR6"/>
<dbReference type="GO" id="GO:0044208">
    <property type="term" value="P:'de novo' AMP biosynthetic process"/>
    <property type="evidence" value="ECO:0007669"/>
    <property type="project" value="UniProtKB-UniRule"/>
</dbReference>
<evidence type="ECO:0000256" key="8">
    <source>
        <dbReference type="HAMAP-Rule" id="MF_00011"/>
    </source>
</evidence>
<comment type="catalytic activity">
    <reaction evidence="8 9">
        <text>IMP + L-aspartate + GTP = N(6)-(1,2-dicarboxyethyl)-AMP + GDP + phosphate + 2 H(+)</text>
        <dbReference type="Rhea" id="RHEA:15753"/>
        <dbReference type="ChEBI" id="CHEBI:15378"/>
        <dbReference type="ChEBI" id="CHEBI:29991"/>
        <dbReference type="ChEBI" id="CHEBI:37565"/>
        <dbReference type="ChEBI" id="CHEBI:43474"/>
        <dbReference type="ChEBI" id="CHEBI:57567"/>
        <dbReference type="ChEBI" id="CHEBI:58053"/>
        <dbReference type="ChEBI" id="CHEBI:58189"/>
        <dbReference type="EC" id="6.3.4.4"/>
    </reaction>
</comment>
<feature type="binding site" description="in other chain" evidence="8">
    <location>
        <position position="122"/>
    </location>
    <ligand>
        <name>IMP</name>
        <dbReference type="ChEBI" id="CHEBI:58053"/>
        <note>ligand shared between dimeric partners</note>
    </ligand>
</feature>
<organism evidence="10">
    <name type="scientific">Fervidicoccus fontis</name>
    <dbReference type="NCBI Taxonomy" id="683846"/>
    <lineage>
        <taxon>Archaea</taxon>
        <taxon>Thermoproteota</taxon>
        <taxon>Thermoprotei</taxon>
        <taxon>Fervidicoccales</taxon>
        <taxon>Fervidicoccaceae</taxon>
        <taxon>Fervidicoccus</taxon>
    </lineage>
</organism>
<feature type="binding site" evidence="8">
    <location>
        <begin position="40"/>
        <end position="42"/>
    </location>
    <ligand>
        <name>GTP</name>
        <dbReference type="ChEBI" id="CHEBI:37565"/>
    </ligand>
</feature>
<feature type="binding site" evidence="8">
    <location>
        <begin position="279"/>
        <end position="281"/>
    </location>
    <ligand>
        <name>GTP</name>
        <dbReference type="ChEBI" id="CHEBI:37565"/>
    </ligand>
</feature>
<evidence type="ECO:0000256" key="5">
    <source>
        <dbReference type="ARBA" id="ARBA00022755"/>
    </source>
</evidence>
<keyword evidence="2 8" id="KW-0436">Ligase</keyword>
<dbReference type="GO" id="GO:0046040">
    <property type="term" value="P:IMP metabolic process"/>
    <property type="evidence" value="ECO:0007669"/>
    <property type="project" value="TreeGrafter"/>
</dbReference>
<keyword evidence="7 8" id="KW-0342">GTP-binding</keyword>
<proteinExistence type="inferred from homology"/>
<feature type="binding site" evidence="8">
    <location>
        <begin position="319"/>
        <end position="321"/>
    </location>
    <ligand>
        <name>GTP</name>
        <dbReference type="ChEBI" id="CHEBI:37565"/>
    </ligand>
</feature>
<evidence type="ECO:0000256" key="6">
    <source>
        <dbReference type="ARBA" id="ARBA00022842"/>
    </source>
</evidence>
<comment type="cofactor">
    <cofactor evidence="8">
        <name>Mg(2+)</name>
        <dbReference type="ChEBI" id="CHEBI:18420"/>
    </cofactor>
    <text evidence="8">Binds 1 Mg(2+) ion per subunit.</text>
</comment>
<evidence type="ECO:0000256" key="2">
    <source>
        <dbReference type="ARBA" id="ARBA00022598"/>
    </source>
</evidence>
<dbReference type="EC" id="6.3.4.4" evidence="8 9"/>
<dbReference type="InterPro" id="IPR018220">
    <property type="entry name" value="Adenylosuccin_syn_GTP-bd"/>
</dbReference>
<feature type="binding site" evidence="8">
    <location>
        <position position="12"/>
    </location>
    <ligand>
        <name>Mg(2+)</name>
        <dbReference type="ChEBI" id="CHEBI:18420"/>
    </ligand>
</feature>
<sequence>MLTIVVGGFFGDEGKGTIVAFLALKDRPQIAVRGGAVNAGHTVVLNGRSYKLRITPSAFVNKTTRLLIAPGALVRLDVLQREVVELDVKGRLFLDFNTGVIEDRHVEEERKDPHLSKSVGSTLQGVGAAAADRVLRKLKLARDFEELREMLTDVPLEVNEALDRGERVLLEGTQGTFLSLYHGTYPYVTSRDTTASAFASEAGVGPKRVDQVLVVFKSYVTRVGAGPLEGELSLEETVRRGWVEHGTVTGRPRRVAPFNLKLAKRAVMLNSATQAAITKLDIVFPQDKCIREWSKLSRKARAWIEGLEGELKVPITLLSTGEEVECAIDRRIDVGVEV</sequence>
<dbReference type="InterPro" id="IPR042109">
    <property type="entry name" value="Adenylosuccinate_synth_dom1"/>
</dbReference>
<reference evidence="10" key="1">
    <citation type="journal article" date="2020" name="mSystems">
        <title>Genome- and Community-Level Interaction Insights into Carbon Utilization and Element Cycling Functions of Hydrothermarchaeota in Hydrothermal Sediment.</title>
        <authorList>
            <person name="Zhou Z."/>
            <person name="Liu Y."/>
            <person name="Xu W."/>
            <person name="Pan J."/>
            <person name="Luo Z.H."/>
            <person name="Li M."/>
        </authorList>
    </citation>
    <scope>NUCLEOTIDE SEQUENCE [LARGE SCALE GENOMIC DNA]</scope>
    <source>
        <strain evidence="10">SpSt-1116</strain>
    </source>
</reference>
<protein>
    <recommendedName>
        <fullName evidence="8 9">Adenylosuccinate synthetase</fullName>
        <shortName evidence="8">AMPSase</shortName>
        <shortName evidence="8">AdSS</shortName>
        <ecNumber evidence="8 9">6.3.4.4</ecNumber>
    </recommendedName>
    <alternativeName>
        <fullName evidence="8">IMP--aspartate ligase</fullName>
    </alternativeName>
</protein>
<dbReference type="Gene3D" id="3.90.170.10">
    <property type="entry name" value="Adenylosuccinate Synthetase, subunit A, domain 3"/>
    <property type="match status" value="1"/>
</dbReference>
<comment type="similarity">
    <text evidence="8 9">Belongs to the adenylosuccinate synthetase family.</text>
</comment>
<feature type="binding site" description="in other chain" evidence="8">
    <location>
        <position position="189"/>
    </location>
    <ligand>
        <name>IMP</name>
        <dbReference type="ChEBI" id="CHEBI:58053"/>
        <note>ligand shared between dimeric partners</note>
    </ligand>
</feature>
<dbReference type="GO" id="GO:0000287">
    <property type="term" value="F:magnesium ion binding"/>
    <property type="evidence" value="ECO:0007669"/>
    <property type="project" value="UniProtKB-UniRule"/>
</dbReference>
<evidence type="ECO:0000256" key="9">
    <source>
        <dbReference type="RuleBase" id="RU000520"/>
    </source>
</evidence>
<dbReference type="PANTHER" id="PTHR11846">
    <property type="entry name" value="ADENYLOSUCCINATE SYNTHETASE"/>
    <property type="match status" value="1"/>
</dbReference>
<dbReference type="InterPro" id="IPR042111">
    <property type="entry name" value="Adenylosuccinate_synth_dom3"/>
</dbReference>
<feature type="binding site" evidence="8">
    <location>
        <position position="253"/>
    </location>
    <ligand>
        <name>GTP</name>
        <dbReference type="ChEBI" id="CHEBI:37565"/>
    </ligand>
</feature>
<comment type="function">
    <text evidence="8">Plays an important role in the de novo pathway of purine nucleotide biosynthesis. Catalyzes the first committed step in the biosynthesis of AMP from IMP.</text>
</comment>
<evidence type="ECO:0000256" key="4">
    <source>
        <dbReference type="ARBA" id="ARBA00022741"/>
    </source>
</evidence>
<dbReference type="GO" id="GO:0005737">
    <property type="term" value="C:cytoplasm"/>
    <property type="evidence" value="ECO:0007669"/>
    <property type="project" value="UniProtKB-SubCell"/>
</dbReference>
<dbReference type="InterPro" id="IPR027417">
    <property type="entry name" value="P-loop_NTPase"/>
</dbReference>
<keyword evidence="6 8" id="KW-0460">Magnesium</keyword>
<feature type="binding site" description="in other chain" evidence="8">
    <location>
        <position position="251"/>
    </location>
    <ligand>
        <name>IMP</name>
        <dbReference type="ChEBI" id="CHEBI:58053"/>
        <note>ligand shared between dimeric partners</note>
    </ligand>
</feature>
<feature type="binding site" description="in other chain" evidence="8">
    <location>
        <begin position="12"/>
        <end position="15"/>
    </location>
    <ligand>
        <name>IMP</name>
        <dbReference type="ChEBI" id="CHEBI:58053"/>
        <note>ligand shared between dimeric partners</note>
    </ligand>
</feature>
<feature type="binding site" evidence="8">
    <location>
        <position position="136"/>
    </location>
    <ligand>
        <name>IMP</name>
        <dbReference type="ChEBI" id="CHEBI:58053"/>
        <note>ligand shared between dimeric partners</note>
    </ligand>
</feature>
<dbReference type="GO" id="GO:0004019">
    <property type="term" value="F:adenylosuccinate synthase activity"/>
    <property type="evidence" value="ECO:0007669"/>
    <property type="project" value="UniProtKB-UniRule"/>
</dbReference>
<dbReference type="PROSITE" id="PS01266">
    <property type="entry name" value="ADENYLOSUCCIN_SYN_1"/>
    <property type="match status" value="1"/>
</dbReference>
<accession>A0A7J3ZLR6</accession>
<dbReference type="PANTHER" id="PTHR11846:SF0">
    <property type="entry name" value="ADENYLOSUCCINATE SYNTHETASE"/>
    <property type="match status" value="1"/>
</dbReference>
<comment type="pathway">
    <text evidence="8 9">Purine metabolism; AMP biosynthesis via de novo pathway; AMP from IMP: step 1/2.</text>
</comment>
<dbReference type="UniPathway" id="UPA00075">
    <property type="reaction ID" value="UER00335"/>
</dbReference>
<feature type="binding site" description="in other chain" evidence="8">
    <location>
        <position position="174"/>
    </location>
    <ligand>
        <name>IMP</name>
        <dbReference type="ChEBI" id="CHEBI:58053"/>
        <note>ligand shared between dimeric partners</note>
    </ligand>
</feature>
<keyword evidence="5 8" id="KW-0658">Purine biosynthesis</keyword>
<comment type="caution">
    <text evidence="10">The sequence shown here is derived from an EMBL/GenBank/DDBJ whole genome shotgun (WGS) entry which is preliminary data.</text>
</comment>
<evidence type="ECO:0000256" key="7">
    <source>
        <dbReference type="ARBA" id="ARBA00023134"/>
    </source>
</evidence>
<keyword evidence="3 8" id="KW-0479">Metal-binding</keyword>
<feature type="binding site" description="in other chain" evidence="8">
    <location>
        <begin position="38"/>
        <end position="41"/>
    </location>
    <ligand>
        <name>IMP</name>
        <dbReference type="ChEBI" id="CHEBI:58053"/>
        <note>ligand shared between dimeric partners</note>
    </ligand>
</feature>
<evidence type="ECO:0000313" key="10">
    <source>
        <dbReference type="EMBL" id="HHQ81035.1"/>
    </source>
</evidence>
<dbReference type="CDD" id="cd03108">
    <property type="entry name" value="AdSS"/>
    <property type="match status" value="1"/>
</dbReference>
<evidence type="ECO:0000256" key="1">
    <source>
        <dbReference type="ARBA" id="ARBA00022490"/>
    </source>
</evidence>
<keyword evidence="1 8" id="KW-0963">Cytoplasm</keyword>
<feature type="binding site" evidence="8">
    <location>
        <position position="40"/>
    </location>
    <ligand>
        <name>Mg(2+)</name>
        <dbReference type="ChEBI" id="CHEBI:18420"/>
    </ligand>
</feature>
<gene>
    <name evidence="8" type="primary">purA</name>
    <name evidence="10" type="ORF">ENM78_06275</name>
</gene>
<comment type="subunit">
    <text evidence="8">Homodimer.</text>
</comment>
<dbReference type="SMART" id="SM00788">
    <property type="entry name" value="Adenylsucc_synt"/>
    <property type="match status" value="1"/>
</dbReference>
<dbReference type="HAMAP" id="MF_00011">
    <property type="entry name" value="Adenylosucc_synth"/>
    <property type="match status" value="1"/>
</dbReference>
<feature type="active site" description="Proton donor" evidence="8">
    <location>
        <position position="41"/>
    </location>
</feature>
<keyword evidence="4 8" id="KW-0547">Nucleotide-binding</keyword>
<feature type="binding site" evidence="8">
    <location>
        <begin position="247"/>
        <end position="253"/>
    </location>
    <ligand>
        <name>substrate</name>
    </ligand>
</feature>
<dbReference type="EMBL" id="DRZC01000080">
    <property type="protein sequence ID" value="HHQ81035.1"/>
    <property type="molecule type" value="Genomic_DNA"/>
</dbReference>
<dbReference type="SUPFAM" id="SSF52540">
    <property type="entry name" value="P-loop containing nucleoside triphosphate hydrolases"/>
    <property type="match status" value="1"/>
</dbReference>
<dbReference type="Pfam" id="PF00709">
    <property type="entry name" value="Adenylsucc_synt"/>
    <property type="match status" value="2"/>
</dbReference>